<sequence>MLKKFNKKLLISLFIFGLVAGFFGLIGIESVSAQASNILWGGQEGNVSNAIGLGNNDFRIVAAKIINVSLGFLGIIAVIIMVYAGWLWMTSGGSADKIDKAKKMLIGALIGLLIILSSWAIASYVVNNLWNATGGSGGGGTPCIFGDSAYPPISCNACGGTSVCQPSNFYGPCTPLCPPGPGPTYCSSTPSPLCTPDNTLCNPVIEFCNPASCFCSPLAGLGGSCNATTTPSVCLSDDTRCQAGLKCNNNPADTITDCTCYGAPVIDWISPDDGQMPPTPLGTAGNLMTIGGRFFGTSTGTVYLPDAGGNPTIAAPFPDSINAACTSYWTDNQIIIVVPAGVGDQTGPIKVVRPDFEFDDTANGRGATFNFYDDDHIVRPGVCQVSNTFAGSPCLGSDCGYFNDTFNLQGINFGPPPNRTIKLGNLVASSSVNNITWAGGNLSADATVPNVNPANTTIFAEVNYTSSNFISFQVKYNAASGPLISYISPSAGPPLQYITIYGSGFKSFLAGVSKVVFTDPATLASTTALVNFPPACLGSFWQDKQIIVKVPNVAVGPYDVTVTDRNNNISPPEPFAVNNNPLAPGLCKIQPYNGPVGTQVTADGERFGSGGNFSSAEFYNAVPGPINSWTVGQVRTSVPAGAQTGPFVINDDTLPLALSSNPLNFQVGACQNDSDCFAVDQCCPAGSYYEGICKAINTCNQAPSTNSAFGWTFSTSPSTITPLTCGGYVNASACIAAGTCPNSPGDCQSVTGQVVDSCGNADCANRYPSLCVGGCAYDIIKNKCVITGSTCDITDVNILPPYLATCRNINNQAVWQVDKVAGSCPVGSYMEISGGKCTVGTIGNPTTCNLCASGSTCVNSQCEVNGQVCPGGSKCDLPTNSCLKDSCTCCCQTSQDCCAGLTCQLGLCSSNNPAYGQCYGCRIENNGNPNDYSSSEQTLSDQACNCAGTSGKVCNVADPTDPADLGVCGDAPVGCNPLTEVACPTGSNPPLSGMCCPASSGCDPVNPNICAPPITCDLNLNNLCPDGLGGQVCCANPPGCNINIGVGCVGCAPTENLCGDGSCCQVACVDPGTGITTCPGTVGGRCVDIALPLTCTVGSPACPSPPYYACLNQNSADCRCCCNPGPPPQINAAGLTCVADKTPCSGGSRGLYCGCTADTQCEVGIPATVGCGSDTCCRPRPSVASTTPADMATGVCLNPLITATFDQPMNTASFESNIIVVGDYGIINQCPKGTQYLVLGGGPDKNIFVRIINKIKIFIAKLTGRLFGRASAYTPVSPASNFCAIPGIVDGYNDATGHGVLTFSPLIKFDPNQLYYAIIKGDANFDSQSGVLSSYNIGMAGPDTQTFSGVIYKNSKIWSFTTGAQICKLDYLTIDPPSYLFQTALDDTKLTPPLLDDDAYPSAGFDTAYDRDKAFYAFAKTSDGQSLASIPGLYEWTWQWYADDPTVATVTPLTYSASSSLAIVTAQNRRDAQTYINAKATVTVDTVNANSTVGDSQSARAKVRVFLCVNPWPPVVNLVTWPWSDAAGNCSILGNPPICNDTGFEFYYCRDKASDSTADDLPVILEPPVVRGQFPNNLEKEFFFLRQDLPNILAASSSVSANPLPPGQAVQVSWTQVIVNPFPDSYKIYYGTSPGVYNNYISYPASSCVAGLCSYTINNLTNNKNYYFTVTAIDSSTGVESGYFNEIKAIPADTTPPMPITINKNPTIGDRQVSLSWVTNTVDTVGYKVYYGTSPGVYGASVDVGNVSSATITGLVNNVVYFMTVVAYDVAGNESNKAFDMLAVQPLAGGGMTYSNVLASVDFEPPAPIGGLPAGGLWAKSSQPHSSIGITAAQAFPGETQSMWLHRDPNLVYPGTCNQTLCTDPFFLRGLCSTYPSASCPGDCAWLAATSQCQFLKLDTHSPTSKIYNSGDTLGWANTNRTMWLALTYNVARLNWTPGKNYLMTFYYKGSNDNILNIQLGYSLGWQQQCQGRQGQCINGTNNGASCYQNSDCTGGGTCNNFYYVDNTNGVCRYGRTCPNNQNMCCMEAPLQTDCFQYLGSPTLPAVPAGTYNSGPYNSWNYYQAFFVYQNWMLNLRKAGRCSLANAYGRNLSCVNNADCAGMGVCNITTTCLNNPAIFCTQDSQCPGSKCNNLKNEIGMYITYSNTNNVAVGVNGTDLYIDNFMVAEGN</sequence>
<keyword evidence="2" id="KW-1133">Transmembrane helix</keyword>
<keyword evidence="2" id="KW-0472">Membrane</keyword>
<dbReference type="InterPro" id="IPR032812">
    <property type="entry name" value="SbsA_Ig"/>
</dbReference>
<evidence type="ECO:0000256" key="2">
    <source>
        <dbReference type="SAM" id="Phobius"/>
    </source>
</evidence>
<dbReference type="SMART" id="SM00060">
    <property type="entry name" value="FN3"/>
    <property type="match status" value="2"/>
</dbReference>
<dbReference type="Proteomes" id="UP000183192">
    <property type="component" value="Unassembled WGS sequence"/>
</dbReference>
<dbReference type="STRING" id="1805146.AUJ27_03900"/>
<dbReference type="SUPFAM" id="SSF49265">
    <property type="entry name" value="Fibronectin type III"/>
    <property type="match status" value="1"/>
</dbReference>
<dbReference type="CDD" id="cd00063">
    <property type="entry name" value="FN3"/>
    <property type="match status" value="1"/>
</dbReference>
<dbReference type="Gene3D" id="2.60.40.10">
    <property type="entry name" value="Immunoglobulins"/>
    <property type="match status" value="5"/>
</dbReference>
<gene>
    <name evidence="4" type="ORF">AUJ27_03900</name>
</gene>
<evidence type="ECO:0000256" key="1">
    <source>
        <dbReference type="ARBA" id="ARBA00022729"/>
    </source>
</evidence>
<keyword evidence="1" id="KW-0732">Signal</keyword>
<dbReference type="InterPro" id="IPR002909">
    <property type="entry name" value="IPT_dom"/>
</dbReference>
<name>A0A1J4T3B3_9BACT</name>
<proteinExistence type="predicted"/>
<dbReference type="EMBL" id="MNUU01000075">
    <property type="protein sequence ID" value="OIO06540.1"/>
    <property type="molecule type" value="Genomic_DNA"/>
</dbReference>
<organism evidence="4 5">
    <name type="scientific">Candidatus Falkowbacteria bacterium CG1_02_37_44</name>
    <dbReference type="NCBI Taxonomy" id="1805146"/>
    <lineage>
        <taxon>Bacteria</taxon>
        <taxon>Candidatus Falkowiibacteriota</taxon>
    </lineage>
</organism>
<dbReference type="InterPro" id="IPR013783">
    <property type="entry name" value="Ig-like_fold"/>
</dbReference>
<feature type="transmembrane region" description="Helical" evidence="2">
    <location>
        <begin position="105"/>
        <end position="126"/>
    </location>
</feature>
<feature type="transmembrane region" description="Helical" evidence="2">
    <location>
        <begin position="59"/>
        <end position="84"/>
    </location>
</feature>
<dbReference type="InterPro" id="IPR003961">
    <property type="entry name" value="FN3_dom"/>
</dbReference>
<protein>
    <recommendedName>
        <fullName evidence="3">Fibronectin type-III domain-containing protein</fullName>
    </recommendedName>
</protein>
<dbReference type="InterPro" id="IPR014756">
    <property type="entry name" value="Ig_E-set"/>
</dbReference>
<evidence type="ECO:0000313" key="4">
    <source>
        <dbReference type="EMBL" id="OIO06540.1"/>
    </source>
</evidence>
<dbReference type="SUPFAM" id="SSF81296">
    <property type="entry name" value="E set domains"/>
    <property type="match status" value="1"/>
</dbReference>
<dbReference type="Pfam" id="PF13205">
    <property type="entry name" value="Big_5"/>
    <property type="match status" value="1"/>
</dbReference>
<evidence type="ECO:0000259" key="3">
    <source>
        <dbReference type="PROSITE" id="PS50853"/>
    </source>
</evidence>
<keyword evidence="2" id="KW-0812">Transmembrane</keyword>
<dbReference type="PROSITE" id="PS50853">
    <property type="entry name" value="FN3"/>
    <property type="match status" value="1"/>
</dbReference>
<dbReference type="Pfam" id="PF01833">
    <property type="entry name" value="TIG"/>
    <property type="match status" value="1"/>
</dbReference>
<dbReference type="InterPro" id="IPR036116">
    <property type="entry name" value="FN3_sf"/>
</dbReference>
<feature type="domain" description="Fibronectin type-III" evidence="3">
    <location>
        <begin position="1595"/>
        <end position="1697"/>
    </location>
</feature>
<comment type="caution">
    <text evidence="4">The sequence shown here is derived from an EMBL/GenBank/DDBJ whole genome shotgun (WGS) entry which is preliminary data.</text>
</comment>
<accession>A0A1J4T3B3</accession>
<evidence type="ECO:0000313" key="5">
    <source>
        <dbReference type="Proteomes" id="UP000183192"/>
    </source>
</evidence>
<reference evidence="4 5" key="1">
    <citation type="journal article" date="2016" name="Environ. Microbiol.">
        <title>Genomic resolution of a cold subsurface aquifer community provides metabolic insights for novel microbes adapted to high CO concentrations.</title>
        <authorList>
            <person name="Probst A.J."/>
            <person name="Castelle C.J."/>
            <person name="Singh A."/>
            <person name="Brown C.T."/>
            <person name="Anantharaman K."/>
            <person name="Sharon I."/>
            <person name="Hug L.A."/>
            <person name="Burstein D."/>
            <person name="Emerson J.B."/>
            <person name="Thomas B.C."/>
            <person name="Banfield J.F."/>
        </authorList>
    </citation>
    <scope>NUCLEOTIDE SEQUENCE [LARGE SCALE GENOMIC DNA]</scope>
    <source>
        <strain evidence="4">CG1_02_37_44</strain>
    </source>
</reference>